<feature type="transmembrane region" description="Helical" evidence="1">
    <location>
        <begin position="65"/>
        <end position="89"/>
    </location>
</feature>
<feature type="transmembrane region" description="Helical" evidence="1">
    <location>
        <begin position="34"/>
        <end position="53"/>
    </location>
</feature>
<keyword evidence="3" id="KW-1185">Reference proteome</keyword>
<evidence type="ECO:0000313" key="2">
    <source>
        <dbReference type="EMBL" id="KRO17263.1"/>
    </source>
</evidence>
<feature type="transmembrane region" description="Helical" evidence="1">
    <location>
        <begin position="130"/>
        <end position="150"/>
    </location>
</feature>
<protein>
    <submittedName>
        <fullName evidence="2">Uncharacterized protein</fullName>
    </submittedName>
</protein>
<dbReference type="InterPro" id="IPR014509">
    <property type="entry name" value="YjdF-like"/>
</dbReference>
<dbReference type="AlphaFoldDB" id="A0A0R2MUG6"/>
<proteinExistence type="predicted"/>
<dbReference type="PATRIC" id="fig|1293598.4.peg.414"/>
<dbReference type="RefSeq" id="WP_054777758.1">
    <property type="nucleotide sequence ID" value="NZ_BBBX01000019.1"/>
</dbReference>
<dbReference type="OrthoDB" id="4966203at2"/>
<reference evidence="2 3" key="1">
    <citation type="journal article" date="2015" name="Genome Announc.">
        <title>Expanding the biotechnology potential of lactobacilli through comparative genomics of 213 strains and associated genera.</title>
        <authorList>
            <person name="Sun Z."/>
            <person name="Harris H.M."/>
            <person name="McCann A."/>
            <person name="Guo C."/>
            <person name="Argimon S."/>
            <person name="Zhang W."/>
            <person name="Yang X."/>
            <person name="Jeffery I.B."/>
            <person name="Cooney J.C."/>
            <person name="Kagawa T.F."/>
            <person name="Liu W."/>
            <person name="Song Y."/>
            <person name="Salvetti E."/>
            <person name="Wrobel A."/>
            <person name="Rasinkangas P."/>
            <person name="Parkhill J."/>
            <person name="Rea M.C."/>
            <person name="O'Sullivan O."/>
            <person name="Ritari J."/>
            <person name="Douillard F.P."/>
            <person name="Paul Ross R."/>
            <person name="Yang R."/>
            <person name="Briner A.E."/>
            <person name="Felis G.E."/>
            <person name="de Vos W.M."/>
            <person name="Barrangou R."/>
            <person name="Klaenhammer T.R."/>
            <person name="Caufield P.W."/>
            <person name="Cui Y."/>
            <person name="Zhang H."/>
            <person name="O'Toole P.W."/>
        </authorList>
    </citation>
    <scope>NUCLEOTIDE SEQUENCE [LARGE SCALE GENOMIC DNA]</scope>
    <source>
        <strain evidence="2 3">DSM 24301</strain>
    </source>
</reference>
<dbReference type="Proteomes" id="UP000050969">
    <property type="component" value="Unassembled WGS sequence"/>
</dbReference>
<evidence type="ECO:0000256" key="1">
    <source>
        <dbReference type="SAM" id="Phobius"/>
    </source>
</evidence>
<dbReference type="Pfam" id="PF09997">
    <property type="entry name" value="DUF2238"/>
    <property type="match status" value="1"/>
</dbReference>
<keyword evidence="1" id="KW-1133">Transmembrane helix</keyword>
<keyword evidence="1" id="KW-0812">Transmembrane</keyword>
<organism evidence="2 3">
    <name type="scientific">Lacticaseibacillus saniviri JCM 17471 = DSM 24301</name>
    <dbReference type="NCBI Taxonomy" id="1293598"/>
    <lineage>
        <taxon>Bacteria</taxon>
        <taxon>Bacillati</taxon>
        <taxon>Bacillota</taxon>
        <taxon>Bacilli</taxon>
        <taxon>Lactobacillales</taxon>
        <taxon>Lactobacillaceae</taxon>
        <taxon>Lacticaseibacillus</taxon>
    </lineage>
</organism>
<name>A0A0R2MUG6_9LACO</name>
<evidence type="ECO:0000313" key="3">
    <source>
        <dbReference type="Proteomes" id="UP000050969"/>
    </source>
</evidence>
<feature type="transmembrane region" description="Helical" evidence="1">
    <location>
        <begin position="7"/>
        <end position="28"/>
    </location>
</feature>
<comment type="caution">
    <text evidence="2">The sequence shown here is derived from an EMBL/GenBank/DDBJ whole genome shotgun (WGS) entry which is preliminary data.</text>
</comment>
<feature type="transmembrane region" description="Helical" evidence="1">
    <location>
        <begin position="185"/>
        <end position="203"/>
    </location>
</feature>
<gene>
    <name evidence="2" type="ORF">IV56_GL000383</name>
</gene>
<feature type="transmembrane region" description="Helical" evidence="1">
    <location>
        <begin position="101"/>
        <end position="118"/>
    </location>
</feature>
<sequence length="221" mass="25162">MNRKIDWLYWLNIVGAVAYILYYGGMMLAGKPQFAGQSQLLAQVAAGIVIVSIPKILERLFHFRFPVLLVGLYEIFIFMSILLGTGMQFYDIPYWDKYEHLFSAAMLAGLGFALFGQLTPKERLPKVNPLLMALFAVAFGTMIGVVWEFYEFTFDGLLGMNMQRYMVGHTLLQGRAALMDTMGDLFADFFGSLALAVAGYFGIKRDWHWLDKFMFHVDKKA</sequence>
<keyword evidence="1" id="KW-0472">Membrane</keyword>
<dbReference type="EMBL" id="JQCE01000020">
    <property type="protein sequence ID" value="KRO17263.1"/>
    <property type="molecule type" value="Genomic_DNA"/>
</dbReference>
<accession>A0A0R2MUG6</accession>
<dbReference type="STRING" id="1293598.IV56_GL000383"/>